<evidence type="ECO:0000313" key="2">
    <source>
        <dbReference type="Proteomes" id="UP000814033"/>
    </source>
</evidence>
<comment type="caution">
    <text evidence="1">The sequence shown here is derived from an EMBL/GenBank/DDBJ whole genome shotgun (WGS) entry which is preliminary data.</text>
</comment>
<organism evidence="1 2">
    <name type="scientific">Auriscalpium vulgare</name>
    <dbReference type="NCBI Taxonomy" id="40419"/>
    <lineage>
        <taxon>Eukaryota</taxon>
        <taxon>Fungi</taxon>
        <taxon>Dikarya</taxon>
        <taxon>Basidiomycota</taxon>
        <taxon>Agaricomycotina</taxon>
        <taxon>Agaricomycetes</taxon>
        <taxon>Russulales</taxon>
        <taxon>Auriscalpiaceae</taxon>
        <taxon>Auriscalpium</taxon>
    </lineage>
</organism>
<gene>
    <name evidence="1" type="ORF">FA95DRAFT_1679390</name>
</gene>
<name>A0ACB8RSH5_9AGAM</name>
<protein>
    <submittedName>
        <fullName evidence="1">Uncharacterized protein</fullName>
    </submittedName>
</protein>
<reference evidence="1" key="1">
    <citation type="submission" date="2021-02" db="EMBL/GenBank/DDBJ databases">
        <authorList>
            <consortium name="DOE Joint Genome Institute"/>
            <person name="Ahrendt S."/>
            <person name="Looney B.P."/>
            <person name="Miyauchi S."/>
            <person name="Morin E."/>
            <person name="Drula E."/>
            <person name="Courty P.E."/>
            <person name="Chicoki N."/>
            <person name="Fauchery L."/>
            <person name="Kohler A."/>
            <person name="Kuo A."/>
            <person name="Labutti K."/>
            <person name="Pangilinan J."/>
            <person name="Lipzen A."/>
            <person name="Riley R."/>
            <person name="Andreopoulos W."/>
            <person name="He G."/>
            <person name="Johnson J."/>
            <person name="Barry K.W."/>
            <person name="Grigoriev I.V."/>
            <person name="Nagy L."/>
            <person name="Hibbett D."/>
            <person name="Henrissat B."/>
            <person name="Matheny P.B."/>
            <person name="Labbe J."/>
            <person name="Martin F."/>
        </authorList>
    </citation>
    <scope>NUCLEOTIDE SEQUENCE</scope>
    <source>
        <strain evidence="1">FP105234-sp</strain>
    </source>
</reference>
<reference evidence="1" key="2">
    <citation type="journal article" date="2022" name="New Phytol.">
        <title>Evolutionary transition to the ectomycorrhizal habit in the genomes of a hyperdiverse lineage of mushroom-forming fungi.</title>
        <authorList>
            <person name="Looney B."/>
            <person name="Miyauchi S."/>
            <person name="Morin E."/>
            <person name="Drula E."/>
            <person name="Courty P.E."/>
            <person name="Kohler A."/>
            <person name="Kuo A."/>
            <person name="LaButti K."/>
            <person name="Pangilinan J."/>
            <person name="Lipzen A."/>
            <person name="Riley R."/>
            <person name="Andreopoulos W."/>
            <person name="He G."/>
            <person name="Johnson J."/>
            <person name="Nolan M."/>
            <person name="Tritt A."/>
            <person name="Barry K.W."/>
            <person name="Grigoriev I.V."/>
            <person name="Nagy L.G."/>
            <person name="Hibbett D."/>
            <person name="Henrissat B."/>
            <person name="Matheny P.B."/>
            <person name="Labbe J."/>
            <person name="Martin F.M."/>
        </authorList>
    </citation>
    <scope>NUCLEOTIDE SEQUENCE</scope>
    <source>
        <strain evidence="1">FP105234-sp</strain>
    </source>
</reference>
<dbReference type="EMBL" id="MU275913">
    <property type="protein sequence ID" value="KAI0046985.1"/>
    <property type="molecule type" value="Genomic_DNA"/>
</dbReference>
<evidence type="ECO:0000313" key="1">
    <source>
        <dbReference type="EMBL" id="KAI0046985.1"/>
    </source>
</evidence>
<keyword evidence="2" id="KW-1185">Reference proteome</keyword>
<proteinExistence type="predicted"/>
<sequence>MFNPFGFQHKVCGYPLDPEWLRKYAIEHDLDSLADAATDIAYQLNLYPRVRVMYAKGKKPDPFPCLVVGTNLPMDHMPMISPEQLQTVKDFFKTKREPQWYLKGLHPSSPTSARVMLPFGPPQKVCGYALDPEKLRNYAKEHGLDSIADAATDIAYELKLYPRVRVMYAKGRKRDPFPCLVVGTNLPNDNLPAITPEQLQTVKDFFKTKREPQWYLKG</sequence>
<accession>A0ACB8RSH5</accession>
<dbReference type="Proteomes" id="UP000814033">
    <property type="component" value="Unassembled WGS sequence"/>
</dbReference>